<feature type="transmembrane region" description="Helical" evidence="3">
    <location>
        <begin position="37"/>
        <end position="57"/>
    </location>
</feature>
<dbReference type="Proteomes" id="UP000194474">
    <property type="component" value="Unassembled WGS sequence"/>
</dbReference>
<feature type="transmembrane region" description="Helical" evidence="3">
    <location>
        <begin position="63"/>
        <end position="84"/>
    </location>
</feature>
<name>A0A1Y6G7F8_9HYPH</name>
<dbReference type="SMART" id="SM00267">
    <property type="entry name" value="GGDEF"/>
    <property type="match status" value="1"/>
</dbReference>
<protein>
    <recommendedName>
        <fullName evidence="1">diguanylate cyclase</fullName>
        <ecNumber evidence="1">2.7.7.65</ecNumber>
    </recommendedName>
</protein>
<dbReference type="EC" id="2.7.7.65" evidence="1"/>
<dbReference type="OrthoDB" id="9812260at2"/>
<evidence type="ECO:0000256" key="1">
    <source>
        <dbReference type="ARBA" id="ARBA00012528"/>
    </source>
</evidence>
<proteinExistence type="predicted"/>
<dbReference type="EMBL" id="FXWK01000002">
    <property type="protein sequence ID" value="SMQ86122.1"/>
    <property type="molecule type" value="Genomic_DNA"/>
</dbReference>
<feature type="transmembrane region" description="Helical" evidence="3">
    <location>
        <begin position="6"/>
        <end position="28"/>
    </location>
</feature>
<dbReference type="PANTHER" id="PTHR45138">
    <property type="entry name" value="REGULATORY COMPONENTS OF SENSORY TRANSDUCTION SYSTEM"/>
    <property type="match status" value="1"/>
</dbReference>
<dbReference type="CDD" id="cd01949">
    <property type="entry name" value="GGDEF"/>
    <property type="match status" value="1"/>
</dbReference>
<evidence type="ECO:0000259" key="4">
    <source>
        <dbReference type="PROSITE" id="PS50887"/>
    </source>
</evidence>
<keyword evidence="6" id="KW-1185">Reference proteome</keyword>
<feature type="transmembrane region" description="Helical" evidence="3">
    <location>
        <begin position="93"/>
        <end position="110"/>
    </location>
</feature>
<dbReference type="GO" id="GO:0052621">
    <property type="term" value="F:diguanylate cyclase activity"/>
    <property type="evidence" value="ECO:0007669"/>
    <property type="project" value="UniProtKB-EC"/>
</dbReference>
<sequence length="400" mass="42929">MSAAAFVLAINLFVAGMFASAFGVVAALRRSAIGARWLAFSYGFGALNMVLEFVLPYQQDHRLVSFGIFAVFLLALASGVVGLAHHYRVKPPYRLLLALLVASLALNITILDWPRTTLERNILYQLPYALVQTVGIFVVIAHRQKRALDYALLALFVASGLQFLIKPFMAIGIGSGTLPQAYLASNYAAYSQTLGALLLITNGLLLLLIIVRDVMAEITTQSETDTLSGLLNRRGFEEQGDRALSVATRSGIPTVMVVADLDHFKSINDSFGHAAGDQVIAAFAAVLRNCAAPHSVIARLGGEEFAALLPGANLSTGKLFAETVRNAFRTMPASATGLDQAVTASFGVAQLMPTDHLADLMRRADTALYEAKSDGRDCVRLAVADVRRPLEGRREGTSSS</sequence>
<dbReference type="Pfam" id="PF00990">
    <property type="entry name" value="GGDEF"/>
    <property type="match status" value="1"/>
</dbReference>
<evidence type="ECO:0000313" key="6">
    <source>
        <dbReference type="Proteomes" id="UP000194474"/>
    </source>
</evidence>
<keyword evidence="3" id="KW-0472">Membrane</keyword>
<feature type="domain" description="GGDEF" evidence="4">
    <location>
        <begin position="252"/>
        <end position="384"/>
    </location>
</feature>
<dbReference type="InterPro" id="IPR029787">
    <property type="entry name" value="Nucleotide_cyclase"/>
</dbReference>
<evidence type="ECO:0000256" key="3">
    <source>
        <dbReference type="SAM" id="Phobius"/>
    </source>
</evidence>
<accession>A0A1Y6G7F8</accession>
<organism evidence="5 6">
    <name type="scientific">Devosia lucknowensis</name>
    <dbReference type="NCBI Taxonomy" id="1096929"/>
    <lineage>
        <taxon>Bacteria</taxon>
        <taxon>Pseudomonadati</taxon>
        <taxon>Pseudomonadota</taxon>
        <taxon>Alphaproteobacteria</taxon>
        <taxon>Hyphomicrobiales</taxon>
        <taxon>Devosiaceae</taxon>
        <taxon>Devosia</taxon>
    </lineage>
</organism>
<feature type="transmembrane region" description="Helical" evidence="3">
    <location>
        <begin position="122"/>
        <end position="141"/>
    </location>
</feature>
<feature type="transmembrane region" description="Helical" evidence="3">
    <location>
        <begin position="189"/>
        <end position="211"/>
    </location>
</feature>
<feature type="transmembrane region" description="Helical" evidence="3">
    <location>
        <begin position="148"/>
        <end position="169"/>
    </location>
</feature>
<dbReference type="FunFam" id="3.30.70.270:FF:000001">
    <property type="entry name" value="Diguanylate cyclase domain protein"/>
    <property type="match status" value="1"/>
</dbReference>
<gene>
    <name evidence="5" type="ORF">SAMN06295905_3421</name>
</gene>
<dbReference type="InterPro" id="IPR043128">
    <property type="entry name" value="Rev_trsase/Diguanyl_cyclase"/>
</dbReference>
<dbReference type="NCBIfam" id="TIGR00254">
    <property type="entry name" value="GGDEF"/>
    <property type="match status" value="1"/>
</dbReference>
<dbReference type="PANTHER" id="PTHR45138:SF9">
    <property type="entry name" value="DIGUANYLATE CYCLASE DGCM-RELATED"/>
    <property type="match status" value="1"/>
</dbReference>
<keyword evidence="3" id="KW-0812">Transmembrane</keyword>
<dbReference type="AlphaFoldDB" id="A0A1Y6G7F8"/>
<reference evidence="6" key="1">
    <citation type="submission" date="2017-04" db="EMBL/GenBank/DDBJ databases">
        <authorList>
            <person name="Varghese N."/>
            <person name="Submissions S."/>
        </authorList>
    </citation>
    <scope>NUCLEOTIDE SEQUENCE [LARGE SCALE GENOMIC DNA]</scope>
</reference>
<dbReference type="Gene3D" id="3.30.70.270">
    <property type="match status" value="1"/>
</dbReference>
<keyword evidence="3" id="KW-1133">Transmembrane helix</keyword>
<evidence type="ECO:0000256" key="2">
    <source>
        <dbReference type="ARBA" id="ARBA00034247"/>
    </source>
</evidence>
<comment type="catalytic activity">
    <reaction evidence="2">
        <text>2 GTP = 3',3'-c-di-GMP + 2 diphosphate</text>
        <dbReference type="Rhea" id="RHEA:24898"/>
        <dbReference type="ChEBI" id="CHEBI:33019"/>
        <dbReference type="ChEBI" id="CHEBI:37565"/>
        <dbReference type="ChEBI" id="CHEBI:58805"/>
        <dbReference type="EC" id="2.7.7.65"/>
    </reaction>
</comment>
<dbReference type="InterPro" id="IPR050469">
    <property type="entry name" value="Diguanylate_Cyclase"/>
</dbReference>
<evidence type="ECO:0000313" key="5">
    <source>
        <dbReference type="EMBL" id="SMQ86122.1"/>
    </source>
</evidence>
<dbReference type="SUPFAM" id="SSF55073">
    <property type="entry name" value="Nucleotide cyclase"/>
    <property type="match status" value="1"/>
</dbReference>
<dbReference type="RefSeq" id="WP_086471730.1">
    <property type="nucleotide sequence ID" value="NZ_FXWK01000002.1"/>
</dbReference>
<dbReference type="InterPro" id="IPR000160">
    <property type="entry name" value="GGDEF_dom"/>
</dbReference>
<dbReference type="PROSITE" id="PS50887">
    <property type="entry name" value="GGDEF"/>
    <property type="match status" value="1"/>
</dbReference>